<dbReference type="Proteomes" id="UP000037392">
    <property type="component" value="Unassembled WGS sequence"/>
</dbReference>
<evidence type="ECO:0000313" key="4">
    <source>
        <dbReference type="EMBL" id="KMW21541.1"/>
    </source>
</evidence>
<protein>
    <recommendedName>
        <fullName evidence="3">Cell envelope-related transcriptional attenuator domain-containing protein</fullName>
    </recommendedName>
</protein>
<keyword evidence="2" id="KW-0812">Transmembrane</keyword>
<reference evidence="4 5" key="1">
    <citation type="submission" date="2011-04" db="EMBL/GenBank/DDBJ databases">
        <title>The Genome Sequence of Clostridium citroniae WAL-19142.</title>
        <authorList>
            <consortium name="The Broad Institute Genome Sequencing Platform"/>
            <person name="Earl A."/>
            <person name="Ward D."/>
            <person name="Feldgarden M."/>
            <person name="Gevers D."/>
            <person name="Warren Y.A."/>
            <person name="Tyrrell K.L."/>
            <person name="Citron D.M."/>
            <person name="Goldstein E.J."/>
            <person name="Daigneault M."/>
            <person name="Allen-Vercoe E."/>
            <person name="Young S.K."/>
            <person name="Zeng Q."/>
            <person name="Gargeya S."/>
            <person name="Fitzgerald M."/>
            <person name="Haas B."/>
            <person name="Abouelleil A."/>
            <person name="Alvarado L."/>
            <person name="Arachchi H.M."/>
            <person name="Berlin A."/>
            <person name="Brown A."/>
            <person name="Chapman S.B."/>
            <person name="Chen Z."/>
            <person name="Dunbar C."/>
            <person name="Freedman E."/>
            <person name="Gearin G."/>
            <person name="Gellesch M."/>
            <person name="Goldberg J."/>
            <person name="Griggs A."/>
            <person name="Gujja S."/>
            <person name="Heilman E.R."/>
            <person name="Heiman D."/>
            <person name="Howarth C."/>
            <person name="Larson L."/>
            <person name="Lui A."/>
            <person name="MacDonald P.J."/>
            <person name="Mehta T."/>
            <person name="Montmayeur A."/>
            <person name="Murphy C."/>
            <person name="Neiman D."/>
            <person name="Pearson M."/>
            <person name="Priest M."/>
            <person name="Roberts A."/>
            <person name="Saif S."/>
            <person name="Shea T."/>
            <person name="Shenoy N."/>
            <person name="Sisk P."/>
            <person name="Stolte C."/>
            <person name="Sykes S."/>
            <person name="White J."/>
            <person name="Yandava C."/>
            <person name="Wortman J."/>
            <person name="Nusbaum C."/>
            <person name="Birren B."/>
        </authorList>
    </citation>
    <scope>NUCLEOTIDE SEQUENCE [LARGE SCALE GENOMIC DNA]</scope>
    <source>
        <strain evidence="4 5">WAL-19142</strain>
    </source>
</reference>
<dbReference type="RefSeq" id="WP_007866116.1">
    <property type="nucleotide sequence ID" value="NZ_KQ235877.1"/>
</dbReference>
<feature type="domain" description="Cell envelope-related transcriptional attenuator" evidence="3">
    <location>
        <begin position="106"/>
        <end position="263"/>
    </location>
</feature>
<dbReference type="Pfam" id="PF03816">
    <property type="entry name" value="LytR_cpsA_psr"/>
    <property type="match status" value="1"/>
</dbReference>
<organism evidence="4 5">
    <name type="scientific">[Clostridium] citroniae WAL-19142</name>
    <dbReference type="NCBI Taxonomy" id="742734"/>
    <lineage>
        <taxon>Bacteria</taxon>
        <taxon>Bacillati</taxon>
        <taxon>Bacillota</taxon>
        <taxon>Clostridia</taxon>
        <taxon>Lachnospirales</taxon>
        <taxon>Lachnospiraceae</taxon>
        <taxon>Enterocloster</taxon>
    </lineage>
</organism>
<dbReference type="InterPro" id="IPR004474">
    <property type="entry name" value="LytR_CpsA_psr"/>
</dbReference>
<proteinExistence type="inferred from homology"/>
<evidence type="ECO:0000256" key="1">
    <source>
        <dbReference type="ARBA" id="ARBA00006068"/>
    </source>
</evidence>
<sequence length="350" mass="39580">MKRIRIKRNQTRSWWKQVFTAAGVVLLAFFVYHTCQLYLDRKASAEQAAQWRQDQIGSTAKGMGDRIEYEGKTYRRNTYVKAILCMGIDRTGSLEESRVAGQGGQADGIFLIAQDTARDRVKILMIPRDTMTEITLTDLSGNELGQGIQHLALAYAYGDGREKSCQYMADAVSRLLDGLSIDGYMAFSMSVIPVVNDGVGGVAVTIKDRELEKADPDFIYGKDLTLRGKQAEAYIRYRDTKQAQSAIGRTERQKSYIEGFLKAARKKAGRDDGFVPWILKEIEPYMITDMTKDRYLDMALAFIEKGQDVGIGDMLTLPGNAVETSIYDEYYPDKDQIRPLILELFYRPEE</sequence>
<feature type="transmembrane region" description="Helical" evidence="2">
    <location>
        <begin position="21"/>
        <end position="39"/>
    </location>
</feature>
<accession>A0A0J9CAY6</accession>
<dbReference type="AlphaFoldDB" id="A0A0J9CAY6"/>
<dbReference type="GeneID" id="93165200"/>
<keyword evidence="2" id="KW-1133">Transmembrane helix</keyword>
<name>A0A0J9CAY6_9FIRM</name>
<dbReference type="PATRIC" id="fig|742734.4.peg.1765"/>
<keyword evidence="2" id="KW-0472">Membrane</keyword>
<dbReference type="EMBL" id="ADLK01000015">
    <property type="protein sequence ID" value="KMW21541.1"/>
    <property type="molecule type" value="Genomic_DNA"/>
</dbReference>
<dbReference type="OrthoDB" id="3172933at2"/>
<dbReference type="PANTHER" id="PTHR33392:SF6">
    <property type="entry name" value="POLYISOPRENYL-TEICHOIC ACID--PEPTIDOGLYCAN TEICHOIC ACID TRANSFERASE TAGU"/>
    <property type="match status" value="1"/>
</dbReference>
<dbReference type="PANTHER" id="PTHR33392">
    <property type="entry name" value="POLYISOPRENYL-TEICHOIC ACID--PEPTIDOGLYCAN TEICHOIC ACID TRANSFERASE TAGU"/>
    <property type="match status" value="1"/>
</dbReference>
<comment type="caution">
    <text evidence="4">The sequence shown here is derived from an EMBL/GenBank/DDBJ whole genome shotgun (WGS) entry which is preliminary data.</text>
</comment>
<evidence type="ECO:0000259" key="3">
    <source>
        <dbReference type="Pfam" id="PF03816"/>
    </source>
</evidence>
<evidence type="ECO:0000313" key="5">
    <source>
        <dbReference type="Proteomes" id="UP000037392"/>
    </source>
</evidence>
<dbReference type="Gene3D" id="3.40.630.190">
    <property type="entry name" value="LCP protein"/>
    <property type="match status" value="1"/>
</dbReference>
<comment type="similarity">
    <text evidence="1">Belongs to the LytR/CpsA/Psr (LCP) family.</text>
</comment>
<gene>
    <name evidence="4" type="ORF">HMPREF9470_01646</name>
</gene>
<dbReference type="InterPro" id="IPR050922">
    <property type="entry name" value="LytR/CpsA/Psr_CW_biosynth"/>
</dbReference>
<evidence type="ECO:0000256" key="2">
    <source>
        <dbReference type="SAM" id="Phobius"/>
    </source>
</evidence>